<proteinExistence type="predicted"/>
<dbReference type="SMART" id="SM00354">
    <property type="entry name" value="HTH_LACI"/>
    <property type="match status" value="1"/>
</dbReference>
<organism evidence="5 6">
    <name type="scientific">Amycolatopsis pigmentata</name>
    <dbReference type="NCBI Taxonomy" id="450801"/>
    <lineage>
        <taxon>Bacteria</taxon>
        <taxon>Bacillati</taxon>
        <taxon>Actinomycetota</taxon>
        <taxon>Actinomycetes</taxon>
        <taxon>Pseudonocardiales</taxon>
        <taxon>Pseudonocardiaceae</taxon>
        <taxon>Amycolatopsis</taxon>
    </lineage>
</organism>
<protein>
    <submittedName>
        <fullName evidence="5">LacI family DNA-binding transcriptional regulator</fullName>
    </submittedName>
</protein>
<name>A0ABW5G4B0_9PSEU</name>
<comment type="caution">
    <text evidence="5">The sequence shown here is derived from an EMBL/GenBank/DDBJ whole genome shotgun (WGS) entry which is preliminary data.</text>
</comment>
<dbReference type="InterPro" id="IPR028082">
    <property type="entry name" value="Peripla_BP_I"/>
</dbReference>
<reference evidence="6" key="1">
    <citation type="journal article" date="2019" name="Int. J. Syst. Evol. Microbiol.">
        <title>The Global Catalogue of Microorganisms (GCM) 10K type strain sequencing project: providing services to taxonomists for standard genome sequencing and annotation.</title>
        <authorList>
            <consortium name="The Broad Institute Genomics Platform"/>
            <consortium name="The Broad Institute Genome Sequencing Center for Infectious Disease"/>
            <person name="Wu L."/>
            <person name="Ma J."/>
        </authorList>
    </citation>
    <scope>NUCLEOTIDE SEQUENCE [LARGE SCALE GENOMIC DNA]</scope>
    <source>
        <strain evidence="6">CGMCC 4.7645</strain>
    </source>
</reference>
<evidence type="ECO:0000313" key="5">
    <source>
        <dbReference type="EMBL" id="MFD2421752.1"/>
    </source>
</evidence>
<accession>A0ABW5G4B0</accession>
<dbReference type="GO" id="GO:0003677">
    <property type="term" value="F:DNA binding"/>
    <property type="evidence" value="ECO:0007669"/>
    <property type="project" value="UniProtKB-KW"/>
</dbReference>
<evidence type="ECO:0000313" key="6">
    <source>
        <dbReference type="Proteomes" id="UP001597417"/>
    </source>
</evidence>
<keyword evidence="3" id="KW-0804">Transcription</keyword>
<feature type="domain" description="HTH lacI-type" evidence="4">
    <location>
        <begin position="4"/>
        <end position="60"/>
    </location>
</feature>
<keyword evidence="6" id="KW-1185">Reference proteome</keyword>
<dbReference type="PANTHER" id="PTHR30146">
    <property type="entry name" value="LACI-RELATED TRANSCRIPTIONAL REPRESSOR"/>
    <property type="match status" value="1"/>
</dbReference>
<evidence type="ECO:0000259" key="4">
    <source>
        <dbReference type="PROSITE" id="PS50932"/>
    </source>
</evidence>
<gene>
    <name evidence="5" type="ORF">ACFSXZ_36015</name>
</gene>
<evidence type="ECO:0000256" key="2">
    <source>
        <dbReference type="ARBA" id="ARBA00023125"/>
    </source>
</evidence>
<keyword evidence="2 5" id="KW-0238">DNA-binding</keyword>
<dbReference type="CDD" id="cd01392">
    <property type="entry name" value="HTH_LacI"/>
    <property type="match status" value="1"/>
</dbReference>
<dbReference type="SUPFAM" id="SSF47413">
    <property type="entry name" value="lambda repressor-like DNA-binding domains"/>
    <property type="match status" value="1"/>
</dbReference>
<dbReference type="EMBL" id="JBHUKR010000023">
    <property type="protein sequence ID" value="MFD2421752.1"/>
    <property type="molecule type" value="Genomic_DNA"/>
</dbReference>
<evidence type="ECO:0000256" key="1">
    <source>
        <dbReference type="ARBA" id="ARBA00023015"/>
    </source>
</evidence>
<keyword evidence="1" id="KW-0805">Transcription regulation</keyword>
<dbReference type="Gene3D" id="3.40.50.2300">
    <property type="match status" value="2"/>
</dbReference>
<dbReference type="PANTHER" id="PTHR30146:SF109">
    <property type="entry name" value="HTH-TYPE TRANSCRIPTIONAL REGULATOR GALS"/>
    <property type="match status" value="1"/>
</dbReference>
<dbReference type="RefSeq" id="WP_378270512.1">
    <property type="nucleotide sequence ID" value="NZ_JBHUKR010000023.1"/>
</dbReference>
<dbReference type="SUPFAM" id="SSF53822">
    <property type="entry name" value="Periplasmic binding protein-like I"/>
    <property type="match status" value="1"/>
</dbReference>
<sequence length="347" mass="36995">MPDVTLKDVAVRAGVHVGTASRALDPKRRHLVNAETRQRVEAAAGELGYRVNVLARSLRKGSTGMIGAVVADLGNPFLPPMLRGLDEVLGPRGYMIAVSETHEDPETFRRVCEQLIARRVDGIVISAAHVGDGDFISTLEQSLPVVLAVRRVSGGGHHTVTHDDILGARLVTEYLVNLGHQRLAQLRGPDDVSSFAGRSRGFQEVIAEHGCTEVVTHGRAGEPTTAEGKRLAAALLAADVDRPTAIFAQNDLMAIGALEALGEAGLRCPDDVSIVGYNDAPLTEHLTPPLTTVRLPSNALGRRVAAMMLDQLDQTNEPPNTVQLEPELVIRASAAAPARDGSRRMSA</sequence>
<dbReference type="Proteomes" id="UP001597417">
    <property type="component" value="Unassembled WGS sequence"/>
</dbReference>
<dbReference type="Pfam" id="PF13377">
    <property type="entry name" value="Peripla_BP_3"/>
    <property type="match status" value="1"/>
</dbReference>
<dbReference type="InterPro" id="IPR000843">
    <property type="entry name" value="HTH_LacI"/>
</dbReference>
<dbReference type="InterPro" id="IPR046335">
    <property type="entry name" value="LacI/GalR-like_sensor"/>
</dbReference>
<dbReference type="PROSITE" id="PS50932">
    <property type="entry name" value="HTH_LACI_2"/>
    <property type="match status" value="1"/>
</dbReference>
<evidence type="ECO:0000256" key="3">
    <source>
        <dbReference type="ARBA" id="ARBA00023163"/>
    </source>
</evidence>
<dbReference type="Pfam" id="PF00356">
    <property type="entry name" value="LacI"/>
    <property type="match status" value="1"/>
</dbReference>
<dbReference type="Gene3D" id="1.10.260.40">
    <property type="entry name" value="lambda repressor-like DNA-binding domains"/>
    <property type="match status" value="1"/>
</dbReference>
<dbReference type="InterPro" id="IPR010982">
    <property type="entry name" value="Lambda_DNA-bd_dom_sf"/>
</dbReference>